<feature type="repeat" description="TPR" evidence="3">
    <location>
        <begin position="377"/>
        <end position="410"/>
    </location>
</feature>
<dbReference type="SMART" id="SM00028">
    <property type="entry name" value="TPR"/>
    <property type="match status" value="3"/>
</dbReference>
<dbReference type="AlphaFoldDB" id="A0A5C6DW93"/>
<comment type="caution">
    <text evidence="5">The sequence shown here is derived from an EMBL/GenBank/DDBJ whole genome shotgun (WGS) entry which is preliminary data.</text>
</comment>
<keyword evidence="2 3" id="KW-0802">TPR repeat</keyword>
<keyword evidence="1" id="KW-0677">Repeat</keyword>
<dbReference type="PANTHER" id="PTHR44858:SF1">
    <property type="entry name" value="UDP-N-ACETYLGLUCOSAMINE--PEPTIDE N-ACETYLGLUCOSAMINYLTRANSFERASE SPINDLY-RELATED"/>
    <property type="match status" value="1"/>
</dbReference>
<keyword evidence="6" id="KW-1185">Reference proteome</keyword>
<name>A0A5C6DW93_9BACT</name>
<reference evidence="5 6" key="1">
    <citation type="submission" date="2019-02" db="EMBL/GenBank/DDBJ databases">
        <title>Deep-cultivation of Planctomycetes and their phenomic and genomic characterization uncovers novel biology.</title>
        <authorList>
            <person name="Wiegand S."/>
            <person name="Jogler M."/>
            <person name="Boedeker C."/>
            <person name="Pinto D."/>
            <person name="Vollmers J."/>
            <person name="Rivas-Marin E."/>
            <person name="Kohn T."/>
            <person name="Peeters S.H."/>
            <person name="Heuer A."/>
            <person name="Rast P."/>
            <person name="Oberbeckmann S."/>
            <person name="Bunk B."/>
            <person name="Jeske O."/>
            <person name="Meyerdierks A."/>
            <person name="Storesund J.E."/>
            <person name="Kallscheuer N."/>
            <person name="Luecker S."/>
            <person name="Lage O.M."/>
            <person name="Pohl T."/>
            <person name="Merkel B.J."/>
            <person name="Hornburger P."/>
            <person name="Mueller R.-W."/>
            <person name="Bruemmer F."/>
            <person name="Labrenz M."/>
            <person name="Spormann A.M."/>
            <person name="Op Den Camp H."/>
            <person name="Overmann J."/>
            <person name="Amann R."/>
            <person name="Jetten M.S.M."/>
            <person name="Mascher T."/>
            <person name="Medema M.H."/>
            <person name="Devos D.P."/>
            <person name="Kaster A.-K."/>
            <person name="Ovreas L."/>
            <person name="Rohde M."/>
            <person name="Galperin M.Y."/>
            <person name="Jogler C."/>
        </authorList>
    </citation>
    <scope>NUCLEOTIDE SEQUENCE [LARGE SCALE GENOMIC DNA]</scope>
    <source>
        <strain evidence="5 6">Q31b</strain>
    </source>
</reference>
<evidence type="ECO:0000313" key="5">
    <source>
        <dbReference type="EMBL" id="TWU39099.1"/>
    </source>
</evidence>
<evidence type="ECO:0000256" key="2">
    <source>
        <dbReference type="ARBA" id="ARBA00022803"/>
    </source>
</evidence>
<dbReference type="PANTHER" id="PTHR44858">
    <property type="entry name" value="TETRATRICOPEPTIDE REPEAT PROTEIN 6"/>
    <property type="match status" value="1"/>
</dbReference>
<protein>
    <submittedName>
        <fullName evidence="5">Tetratricopeptide repeat protein</fullName>
    </submittedName>
</protein>
<evidence type="ECO:0000313" key="6">
    <source>
        <dbReference type="Proteomes" id="UP000315471"/>
    </source>
</evidence>
<evidence type="ECO:0000256" key="1">
    <source>
        <dbReference type="ARBA" id="ARBA00022737"/>
    </source>
</evidence>
<dbReference type="Gene3D" id="1.10.1660.10">
    <property type="match status" value="1"/>
</dbReference>
<dbReference type="InterPro" id="IPR019734">
    <property type="entry name" value="TPR_rpt"/>
</dbReference>
<dbReference type="InterPro" id="IPR009061">
    <property type="entry name" value="DNA-bd_dom_put_sf"/>
</dbReference>
<evidence type="ECO:0000256" key="3">
    <source>
        <dbReference type="PROSITE-ProRule" id="PRU00339"/>
    </source>
</evidence>
<sequence length="456" mass="50833">MSPVGQADLIQFSPGLVQCYSTSSGPAGHAVKRTFRNDPALSDPRGVSSVDDSLSGIRISLRGRFGSMPRREAANVLRSFGAMIVSKAADANPQQVDWVVIGANQSPLSEANLLDEPTREAIATGSCELLHETELWQRLGLVDLEQSSRRFYTPVMLAHLLGVSVRVIRRWQRLGLITPVEMLHRLPYFDFAEVATAKRLARWIAEGESETVIEQRLVEWIELMPNIHRPLDQLSILIEGKQVLLRGGEGLIEPGGQLRFDFDALQEPPIAPQTRADDGASEEQPRHVLSIVREVDDSFPSSGRDSATDDPLLHEAYRAEDEDDLQRAVDFYHAILARDGARADLCFQIGELLYRMNEPIAARERYYMAIELDPDLVEARASLGIVLSETGQKDLAVAAFLGALSVYPEYGDVHYYLARTLDELDQPDEATEHWSRFLQLVPDSPWAEEARARLGV</sequence>
<feature type="domain" description="HTH merR-type" evidence="4">
    <location>
        <begin position="152"/>
        <end position="207"/>
    </location>
</feature>
<gene>
    <name evidence="5" type="ORF">Q31b_41810</name>
</gene>
<proteinExistence type="predicted"/>
<dbReference type="EMBL" id="SJPY01000006">
    <property type="protein sequence ID" value="TWU39099.1"/>
    <property type="molecule type" value="Genomic_DNA"/>
</dbReference>
<dbReference type="SUPFAM" id="SSF46955">
    <property type="entry name" value="Putative DNA-binding domain"/>
    <property type="match status" value="1"/>
</dbReference>
<organism evidence="5 6">
    <name type="scientific">Novipirellula aureliae</name>
    <dbReference type="NCBI Taxonomy" id="2527966"/>
    <lineage>
        <taxon>Bacteria</taxon>
        <taxon>Pseudomonadati</taxon>
        <taxon>Planctomycetota</taxon>
        <taxon>Planctomycetia</taxon>
        <taxon>Pirellulales</taxon>
        <taxon>Pirellulaceae</taxon>
        <taxon>Novipirellula</taxon>
    </lineage>
</organism>
<accession>A0A5C6DW93</accession>
<dbReference type="Gene3D" id="1.25.40.10">
    <property type="entry name" value="Tetratricopeptide repeat domain"/>
    <property type="match status" value="1"/>
</dbReference>
<dbReference type="PROSITE" id="PS50005">
    <property type="entry name" value="TPR"/>
    <property type="match status" value="2"/>
</dbReference>
<dbReference type="Pfam" id="PF13174">
    <property type="entry name" value="TPR_6"/>
    <property type="match status" value="1"/>
</dbReference>
<dbReference type="Pfam" id="PF13411">
    <property type="entry name" value="MerR_1"/>
    <property type="match status" value="1"/>
</dbReference>
<dbReference type="InterPro" id="IPR011990">
    <property type="entry name" value="TPR-like_helical_dom_sf"/>
</dbReference>
<dbReference type="Proteomes" id="UP000315471">
    <property type="component" value="Unassembled WGS sequence"/>
</dbReference>
<dbReference type="SUPFAM" id="SSF48452">
    <property type="entry name" value="TPR-like"/>
    <property type="match status" value="1"/>
</dbReference>
<dbReference type="InterPro" id="IPR000551">
    <property type="entry name" value="MerR-type_HTH_dom"/>
</dbReference>
<evidence type="ECO:0000259" key="4">
    <source>
        <dbReference type="Pfam" id="PF13411"/>
    </source>
</evidence>
<feature type="repeat" description="TPR" evidence="3">
    <location>
        <begin position="343"/>
        <end position="376"/>
    </location>
</feature>
<dbReference type="GO" id="GO:0003677">
    <property type="term" value="F:DNA binding"/>
    <property type="evidence" value="ECO:0007669"/>
    <property type="project" value="InterPro"/>
</dbReference>
<dbReference type="InterPro" id="IPR050498">
    <property type="entry name" value="Ycf3"/>
</dbReference>
<dbReference type="GO" id="GO:0006355">
    <property type="term" value="P:regulation of DNA-templated transcription"/>
    <property type="evidence" value="ECO:0007669"/>
    <property type="project" value="InterPro"/>
</dbReference>